<evidence type="ECO:0000313" key="3">
    <source>
        <dbReference type="Proteomes" id="UP000316252"/>
    </source>
</evidence>
<sequence length="183" mass="19437">MAIFFDTATTLDGYLADDEDSLAWLFAVPGGDSPSPELAPGPAAVMVEGSHTYEWVLRDQDLLAHPERWAAFHGDTPVFVFTTRELPAPAGADVRFVRGSVEDALPAIRAAAGDGDIWLVGGGDLVGQFDDAGALDELRLSYAPATLGSGAPLLPRRLGAERLSLESVARVGAFARLVYRVSR</sequence>
<feature type="domain" description="Bacterial bifunctional deaminase-reductase C-terminal" evidence="1">
    <location>
        <begin position="4"/>
        <end position="170"/>
    </location>
</feature>
<organism evidence="2 3">
    <name type="scientific">Schumannella soli</name>
    <dbReference type="NCBI Taxonomy" id="2590779"/>
    <lineage>
        <taxon>Bacteria</taxon>
        <taxon>Bacillati</taxon>
        <taxon>Actinomycetota</taxon>
        <taxon>Actinomycetes</taxon>
        <taxon>Micrococcales</taxon>
        <taxon>Microbacteriaceae</taxon>
        <taxon>Schumannella</taxon>
    </lineage>
</organism>
<dbReference type="GO" id="GO:0008703">
    <property type="term" value="F:5-amino-6-(5-phosphoribosylamino)uracil reductase activity"/>
    <property type="evidence" value="ECO:0007669"/>
    <property type="project" value="InterPro"/>
</dbReference>
<dbReference type="InterPro" id="IPR024072">
    <property type="entry name" value="DHFR-like_dom_sf"/>
</dbReference>
<dbReference type="Gene3D" id="3.40.430.10">
    <property type="entry name" value="Dihydrofolate Reductase, subunit A"/>
    <property type="match status" value="1"/>
</dbReference>
<accession>A0A506Y454</accession>
<dbReference type="PANTHER" id="PTHR38011:SF11">
    <property type="entry name" value="2,5-DIAMINO-6-RIBOSYLAMINO-4(3H)-PYRIMIDINONE 5'-PHOSPHATE REDUCTASE"/>
    <property type="match status" value="1"/>
</dbReference>
<dbReference type="InterPro" id="IPR002734">
    <property type="entry name" value="RibDG_C"/>
</dbReference>
<comment type="caution">
    <text evidence="2">The sequence shown here is derived from an EMBL/GenBank/DDBJ whole genome shotgun (WGS) entry which is preliminary data.</text>
</comment>
<dbReference type="GO" id="GO:0009231">
    <property type="term" value="P:riboflavin biosynthetic process"/>
    <property type="evidence" value="ECO:0007669"/>
    <property type="project" value="InterPro"/>
</dbReference>
<proteinExistence type="predicted"/>
<reference evidence="2 3" key="1">
    <citation type="submission" date="2019-06" db="EMBL/GenBank/DDBJ databases">
        <authorList>
            <person name="Li F."/>
        </authorList>
    </citation>
    <scope>NUCLEOTIDE SEQUENCE [LARGE SCALE GENOMIC DNA]</scope>
    <source>
        <strain evidence="2 3">10F1D-1</strain>
    </source>
</reference>
<evidence type="ECO:0000259" key="1">
    <source>
        <dbReference type="Pfam" id="PF01872"/>
    </source>
</evidence>
<dbReference type="Pfam" id="PF01872">
    <property type="entry name" value="RibD_C"/>
    <property type="match status" value="1"/>
</dbReference>
<dbReference type="PANTHER" id="PTHR38011">
    <property type="entry name" value="DIHYDROFOLATE REDUCTASE FAMILY PROTEIN (AFU_ORTHOLOGUE AFUA_8G06820)"/>
    <property type="match status" value="1"/>
</dbReference>
<name>A0A506Y454_9MICO</name>
<dbReference type="AlphaFoldDB" id="A0A506Y454"/>
<dbReference type="InterPro" id="IPR050765">
    <property type="entry name" value="Riboflavin_Biosynth_HTPR"/>
</dbReference>
<evidence type="ECO:0000313" key="2">
    <source>
        <dbReference type="EMBL" id="TPW76207.1"/>
    </source>
</evidence>
<dbReference type="RefSeq" id="WP_141163563.1">
    <property type="nucleotide sequence ID" value="NZ_VHQG01000002.1"/>
</dbReference>
<protein>
    <submittedName>
        <fullName evidence="2">Dihydrofolate reductase</fullName>
    </submittedName>
</protein>
<dbReference type="EMBL" id="VHQG01000002">
    <property type="protein sequence ID" value="TPW76207.1"/>
    <property type="molecule type" value="Genomic_DNA"/>
</dbReference>
<dbReference type="SUPFAM" id="SSF53597">
    <property type="entry name" value="Dihydrofolate reductase-like"/>
    <property type="match status" value="1"/>
</dbReference>
<dbReference type="Proteomes" id="UP000316252">
    <property type="component" value="Unassembled WGS sequence"/>
</dbReference>
<dbReference type="OrthoDB" id="3427770at2"/>
<gene>
    <name evidence="2" type="ORF">FJ657_10445</name>
</gene>
<keyword evidence="3" id="KW-1185">Reference proteome</keyword>